<dbReference type="PhylomeDB" id="A0A0W0DGD4"/>
<feature type="domain" description="Myb-like" evidence="11">
    <location>
        <begin position="10"/>
        <end position="55"/>
    </location>
</feature>
<dbReference type="InterPro" id="IPR047240">
    <property type="entry name" value="SANT_CDC5L_II"/>
</dbReference>
<dbReference type="PANTHER" id="PTHR45885:SF1">
    <property type="entry name" value="CELL DIVISION CYCLE 5-LIKE PROTEIN"/>
    <property type="match status" value="1"/>
</dbReference>
<dbReference type="Proteomes" id="UP000054886">
    <property type="component" value="Unassembled WGS sequence"/>
</dbReference>
<feature type="compositionally biased region" description="Basic and acidic residues" evidence="10">
    <location>
        <begin position="280"/>
        <end position="289"/>
    </location>
</feature>
<evidence type="ECO:0000256" key="7">
    <source>
        <dbReference type="ARBA" id="ARBA00023242"/>
    </source>
</evidence>
<dbReference type="Gene3D" id="1.10.10.60">
    <property type="entry name" value="Homeodomain-like"/>
    <property type="match status" value="2"/>
</dbReference>
<dbReference type="Pfam" id="PF13921">
    <property type="entry name" value="Myb_DNA-bind_6"/>
    <property type="match status" value="1"/>
</dbReference>
<keyword evidence="2" id="KW-0507">mRNA processing</keyword>
<dbReference type="GO" id="GO:0003677">
    <property type="term" value="F:DNA binding"/>
    <property type="evidence" value="ECO:0007669"/>
    <property type="project" value="UniProtKB-KW"/>
</dbReference>
<feature type="domain" description="HTH myb-type" evidence="12">
    <location>
        <begin position="64"/>
        <end position="109"/>
    </location>
</feature>
<dbReference type="InterPro" id="IPR009057">
    <property type="entry name" value="Homeodomain-like_sf"/>
</dbReference>
<gene>
    <name evidence="13" type="ORF">AO440_001257</name>
</gene>
<keyword evidence="7" id="KW-0539">Nucleus</keyword>
<organism evidence="13 14">
    <name type="scientific">Candida glabrata</name>
    <name type="common">Yeast</name>
    <name type="synonym">Torulopsis glabrata</name>
    <dbReference type="NCBI Taxonomy" id="5478"/>
    <lineage>
        <taxon>Eukaryota</taxon>
        <taxon>Fungi</taxon>
        <taxon>Dikarya</taxon>
        <taxon>Ascomycota</taxon>
        <taxon>Saccharomycotina</taxon>
        <taxon>Saccharomycetes</taxon>
        <taxon>Saccharomycetales</taxon>
        <taxon>Saccharomycetaceae</taxon>
        <taxon>Nakaseomyces</taxon>
    </lineage>
</organism>
<comment type="similarity">
    <text evidence="1">Belongs to the CEF1 family.</text>
</comment>
<feature type="domain" description="HTH myb-type" evidence="12">
    <location>
        <begin position="7"/>
        <end position="59"/>
    </location>
</feature>
<dbReference type="OMA" id="KYGTHQW"/>
<dbReference type="GO" id="GO:0000974">
    <property type="term" value="C:Prp19 complex"/>
    <property type="evidence" value="ECO:0007669"/>
    <property type="project" value="EnsemblFungi"/>
</dbReference>
<evidence type="ECO:0000256" key="10">
    <source>
        <dbReference type="SAM" id="MobiDB-lite"/>
    </source>
</evidence>
<dbReference type="InterPro" id="IPR001005">
    <property type="entry name" value="SANT/Myb"/>
</dbReference>
<evidence type="ECO:0000256" key="9">
    <source>
        <dbReference type="SAM" id="Coils"/>
    </source>
</evidence>
<dbReference type="CDD" id="cd00167">
    <property type="entry name" value="SANT"/>
    <property type="match status" value="1"/>
</dbReference>
<dbReference type="InterPro" id="IPR047242">
    <property type="entry name" value="CDC5L/Cef1"/>
</dbReference>
<evidence type="ECO:0000256" key="2">
    <source>
        <dbReference type="ARBA" id="ARBA00022664"/>
    </source>
</evidence>
<accession>A0A0W0DGD4</accession>
<dbReference type="VEuPathDB" id="FungiDB:GVI51_F03443"/>
<dbReference type="PANTHER" id="PTHR45885">
    <property type="entry name" value="CELL DIVISION CYCLE 5-LIKE PROTEIN"/>
    <property type="match status" value="1"/>
</dbReference>
<feature type="compositionally biased region" description="Basic and acidic residues" evidence="10">
    <location>
        <begin position="263"/>
        <end position="273"/>
    </location>
</feature>
<protein>
    <recommendedName>
        <fullName evidence="8">Pre-mRNA-splicing factor CEF1</fullName>
    </recommendedName>
</protein>
<evidence type="ECO:0000256" key="4">
    <source>
        <dbReference type="ARBA" id="ARBA00022737"/>
    </source>
</evidence>
<dbReference type="SMR" id="A0A0W0DGD4"/>
<sequence length="541" mass="63042">MAPPIYVRGGLWTNIEDQILKAAVQKYGVHQWSKIASLLQKKNARQCEIRWNEYLNPTLNFEEFTKEEDKKLLELVRTLPNQWRTISELMGRPSQQCIERYNILLETELSKTDGEATTSANSAISTSFGFKPNEIHPSAETQKAKPDNDELDEDEREMLSEARARLLNTQGKKATRKVRERMLEESKRIAQIQKRRELKQAGINTSLKKSKKKYENEIDYNADVVYEIVPPAVLYDVTRENERTQKALQDFERNIAKKGKRKFKDDGEKESSPRKRSRDKRPNKEDNKETSMSITSNDSVLLNDMKKPVLNLSAPRADGENLSVSSNNTNDAVLVKKYLTECFSALPTPKNDFEILWEDSDDDDEQEIVSEEDDNSIKVQESEQLYELPMETFDIVDSSMIPSIIADPKNEFEEEYNKLIKDARTRAKPTISKEHLQIWDDLNEEIQKDISGRTSLTNPEVQISTDTNLDELRAQIQKYQQRISNYDEQLHIIKPLVENNEQICNTIIRSLIPELKSKQLKYYTRYYMFMKEQKHIKKRTK</sequence>
<keyword evidence="6" id="KW-0508">mRNA splicing</keyword>
<dbReference type="GO" id="GO:0071006">
    <property type="term" value="C:U2-type catalytic step 1 spliceosome"/>
    <property type="evidence" value="ECO:0007669"/>
    <property type="project" value="EnsemblFungi"/>
</dbReference>
<keyword evidence="5" id="KW-0238">DNA-binding</keyword>
<evidence type="ECO:0000259" key="12">
    <source>
        <dbReference type="PROSITE" id="PS51294"/>
    </source>
</evidence>
<comment type="caution">
    <text evidence="13">The sequence shown here is derived from an EMBL/GenBank/DDBJ whole genome shotgun (WGS) entry which is preliminary data.</text>
</comment>
<evidence type="ECO:0000313" key="14">
    <source>
        <dbReference type="Proteomes" id="UP000054886"/>
    </source>
</evidence>
<dbReference type="InterPro" id="IPR017930">
    <property type="entry name" value="Myb_dom"/>
</dbReference>
<feature type="region of interest" description="Disordered" evidence="10">
    <location>
        <begin position="250"/>
        <end position="299"/>
    </location>
</feature>
<keyword evidence="9" id="KW-0175">Coiled coil</keyword>
<feature type="compositionally biased region" description="Polar residues" evidence="10">
    <location>
        <begin position="290"/>
        <end position="299"/>
    </location>
</feature>
<dbReference type="GO" id="GO:0000386">
    <property type="term" value="F:second spliceosomal transesterification activity"/>
    <property type="evidence" value="ECO:0007669"/>
    <property type="project" value="EnsemblFungi"/>
</dbReference>
<feature type="coiled-coil region" evidence="9">
    <location>
        <begin position="462"/>
        <end position="489"/>
    </location>
</feature>
<dbReference type="CDD" id="cd11659">
    <property type="entry name" value="SANT_CDC5_II"/>
    <property type="match status" value="1"/>
</dbReference>
<dbReference type="AlphaFoldDB" id="A0A0W0DGD4"/>
<dbReference type="SUPFAM" id="SSF46689">
    <property type="entry name" value="Homeodomain-like"/>
    <property type="match status" value="1"/>
</dbReference>
<name>A0A0W0DGD4_CANGB</name>
<keyword evidence="3" id="KW-0747">Spliceosome</keyword>
<keyword evidence="4" id="KW-0677">Repeat</keyword>
<proteinExistence type="inferred from homology"/>
<feature type="region of interest" description="Disordered" evidence="10">
    <location>
        <begin position="115"/>
        <end position="152"/>
    </location>
</feature>
<feature type="domain" description="Myb-like" evidence="11">
    <location>
        <begin position="56"/>
        <end position="105"/>
    </location>
</feature>
<reference evidence="13 14" key="1">
    <citation type="submission" date="2015-10" db="EMBL/GenBank/DDBJ databases">
        <title>Draft genomes sequences of Candida glabrata isolates 1A, 1B, 2A, 2B, 3A and 3B.</title>
        <authorList>
            <person name="Haavelsrud O.E."/>
            <person name="Gaustad P."/>
        </authorList>
    </citation>
    <scope>NUCLEOTIDE SEQUENCE [LARGE SCALE GENOMIC DNA]</scope>
    <source>
        <strain evidence="13">910700640</strain>
    </source>
</reference>
<evidence type="ECO:0000256" key="5">
    <source>
        <dbReference type="ARBA" id="ARBA00023125"/>
    </source>
</evidence>
<evidence type="ECO:0000313" key="13">
    <source>
        <dbReference type="EMBL" id="KTB12314.1"/>
    </source>
</evidence>
<evidence type="ECO:0000256" key="8">
    <source>
        <dbReference type="ARBA" id="ARBA00034837"/>
    </source>
</evidence>
<dbReference type="VEuPathDB" id="FungiDB:B1J91_F03751g"/>
<evidence type="ECO:0000256" key="6">
    <source>
        <dbReference type="ARBA" id="ARBA00023187"/>
    </source>
</evidence>
<dbReference type="VEuPathDB" id="FungiDB:CAGL0F03751g"/>
<dbReference type="SMART" id="SM00717">
    <property type="entry name" value="SANT"/>
    <property type="match status" value="2"/>
</dbReference>
<feature type="compositionally biased region" description="Low complexity" evidence="10">
    <location>
        <begin position="116"/>
        <end position="127"/>
    </location>
</feature>
<evidence type="ECO:0000259" key="11">
    <source>
        <dbReference type="PROSITE" id="PS50090"/>
    </source>
</evidence>
<dbReference type="VEuPathDB" id="FungiDB:GWK60_F03443"/>
<evidence type="ECO:0000256" key="3">
    <source>
        <dbReference type="ARBA" id="ARBA00022728"/>
    </source>
</evidence>
<evidence type="ECO:0000256" key="1">
    <source>
        <dbReference type="ARBA" id="ARBA00010506"/>
    </source>
</evidence>
<dbReference type="PROSITE" id="PS51294">
    <property type="entry name" value="HTH_MYB"/>
    <property type="match status" value="2"/>
</dbReference>
<dbReference type="EMBL" id="LLZZ01000022">
    <property type="protein sequence ID" value="KTB12314.1"/>
    <property type="molecule type" value="Genomic_DNA"/>
</dbReference>
<dbReference type="GO" id="GO:0000350">
    <property type="term" value="P:generation of catalytic spliceosome for second transesterification step"/>
    <property type="evidence" value="ECO:0007669"/>
    <property type="project" value="EnsemblFungi"/>
</dbReference>
<dbReference type="PROSITE" id="PS50090">
    <property type="entry name" value="MYB_LIKE"/>
    <property type="match status" value="2"/>
</dbReference>